<keyword evidence="3" id="KW-1185">Reference proteome</keyword>
<protein>
    <submittedName>
        <fullName evidence="2">Uncharacterized protein</fullName>
    </submittedName>
</protein>
<feature type="signal peptide" evidence="1">
    <location>
        <begin position="1"/>
        <end position="18"/>
    </location>
</feature>
<feature type="chain" id="PRO_5014156899" evidence="1">
    <location>
        <begin position="19"/>
        <end position="57"/>
    </location>
</feature>
<dbReference type="Proteomes" id="UP000236161">
    <property type="component" value="Unassembled WGS sequence"/>
</dbReference>
<reference evidence="2 3" key="1">
    <citation type="journal article" date="2017" name="Nature">
        <title>The Apostasia genome and the evolution of orchids.</title>
        <authorList>
            <person name="Zhang G.Q."/>
            <person name="Liu K.W."/>
            <person name="Li Z."/>
            <person name="Lohaus R."/>
            <person name="Hsiao Y.Y."/>
            <person name="Niu S.C."/>
            <person name="Wang J.Y."/>
            <person name="Lin Y.C."/>
            <person name="Xu Q."/>
            <person name="Chen L.J."/>
            <person name="Yoshida K."/>
            <person name="Fujiwara S."/>
            <person name="Wang Z.W."/>
            <person name="Zhang Y.Q."/>
            <person name="Mitsuda N."/>
            <person name="Wang M."/>
            <person name="Liu G.H."/>
            <person name="Pecoraro L."/>
            <person name="Huang H.X."/>
            <person name="Xiao X.J."/>
            <person name="Lin M."/>
            <person name="Wu X.Y."/>
            <person name="Wu W.L."/>
            <person name="Chen Y.Y."/>
            <person name="Chang S.B."/>
            <person name="Sakamoto S."/>
            <person name="Ohme-Takagi M."/>
            <person name="Yagi M."/>
            <person name="Zeng S.J."/>
            <person name="Shen C.Y."/>
            <person name="Yeh C.M."/>
            <person name="Luo Y.B."/>
            <person name="Tsai W.C."/>
            <person name="Van de Peer Y."/>
            <person name="Liu Z.J."/>
        </authorList>
    </citation>
    <scope>NUCLEOTIDE SEQUENCE [LARGE SCALE GENOMIC DNA]</scope>
    <source>
        <strain evidence="3">cv. Shenzhen</strain>
        <tissue evidence="2">Stem</tissue>
    </source>
</reference>
<organism evidence="2 3">
    <name type="scientific">Apostasia shenzhenica</name>
    <dbReference type="NCBI Taxonomy" id="1088818"/>
    <lineage>
        <taxon>Eukaryota</taxon>
        <taxon>Viridiplantae</taxon>
        <taxon>Streptophyta</taxon>
        <taxon>Embryophyta</taxon>
        <taxon>Tracheophyta</taxon>
        <taxon>Spermatophyta</taxon>
        <taxon>Magnoliopsida</taxon>
        <taxon>Liliopsida</taxon>
        <taxon>Asparagales</taxon>
        <taxon>Orchidaceae</taxon>
        <taxon>Apostasioideae</taxon>
        <taxon>Apostasia</taxon>
    </lineage>
</organism>
<gene>
    <name evidence="2" type="ORF">AXF42_Ash002186</name>
</gene>
<dbReference type="AlphaFoldDB" id="A0A2I0AMV2"/>
<accession>A0A2I0AMV2</accession>
<proteinExistence type="predicted"/>
<evidence type="ECO:0000256" key="1">
    <source>
        <dbReference type="SAM" id="SignalP"/>
    </source>
</evidence>
<sequence>MSFMILSMFCFLFHIVKFHMFIGKPMRLPTTLLSHLLVQISIGTKPCLSHQTFAQSF</sequence>
<evidence type="ECO:0000313" key="2">
    <source>
        <dbReference type="EMBL" id="PKA56883.1"/>
    </source>
</evidence>
<name>A0A2I0AMV2_9ASPA</name>
<dbReference type="EMBL" id="KZ451969">
    <property type="protein sequence ID" value="PKA56883.1"/>
    <property type="molecule type" value="Genomic_DNA"/>
</dbReference>
<evidence type="ECO:0000313" key="3">
    <source>
        <dbReference type="Proteomes" id="UP000236161"/>
    </source>
</evidence>
<keyword evidence="1" id="KW-0732">Signal</keyword>